<accession>A0A087UID9</accession>
<evidence type="ECO:0000313" key="3">
    <source>
        <dbReference type="EMBL" id="KFM77128.1"/>
    </source>
</evidence>
<evidence type="ECO:0000313" key="4">
    <source>
        <dbReference type="Proteomes" id="UP000054359"/>
    </source>
</evidence>
<dbReference type="EMBL" id="KK119941">
    <property type="protein sequence ID" value="KFM77128.1"/>
    <property type="molecule type" value="Genomic_DNA"/>
</dbReference>
<feature type="transmembrane region" description="Helical" evidence="1">
    <location>
        <begin position="46"/>
        <end position="62"/>
    </location>
</feature>
<feature type="chain" id="PRO_5001830554" evidence="2">
    <location>
        <begin position="23"/>
        <end position="64"/>
    </location>
</feature>
<keyword evidence="1" id="KW-0472">Membrane</keyword>
<feature type="non-terminal residue" evidence="3">
    <location>
        <position position="64"/>
    </location>
</feature>
<evidence type="ECO:0000256" key="1">
    <source>
        <dbReference type="SAM" id="Phobius"/>
    </source>
</evidence>
<dbReference type="Proteomes" id="UP000054359">
    <property type="component" value="Unassembled WGS sequence"/>
</dbReference>
<dbReference type="AlphaFoldDB" id="A0A087UID9"/>
<feature type="signal peptide" evidence="2">
    <location>
        <begin position="1"/>
        <end position="22"/>
    </location>
</feature>
<reference evidence="3 4" key="1">
    <citation type="submission" date="2013-11" db="EMBL/GenBank/DDBJ databases">
        <title>Genome sequencing of Stegodyphus mimosarum.</title>
        <authorList>
            <person name="Bechsgaard J."/>
        </authorList>
    </citation>
    <scope>NUCLEOTIDE SEQUENCE [LARGE SCALE GENOMIC DNA]</scope>
</reference>
<proteinExistence type="predicted"/>
<keyword evidence="2" id="KW-0732">Signal</keyword>
<keyword evidence="1" id="KW-1133">Transmembrane helix</keyword>
<name>A0A087UID9_STEMI</name>
<organism evidence="3 4">
    <name type="scientific">Stegodyphus mimosarum</name>
    <name type="common">African social velvet spider</name>
    <dbReference type="NCBI Taxonomy" id="407821"/>
    <lineage>
        <taxon>Eukaryota</taxon>
        <taxon>Metazoa</taxon>
        <taxon>Ecdysozoa</taxon>
        <taxon>Arthropoda</taxon>
        <taxon>Chelicerata</taxon>
        <taxon>Arachnida</taxon>
        <taxon>Araneae</taxon>
        <taxon>Araneomorphae</taxon>
        <taxon>Entelegynae</taxon>
        <taxon>Eresoidea</taxon>
        <taxon>Eresidae</taxon>
        <taxon>Stegodyphus</taxon>
    </lineage>
</organism>
<sequence>MKSFPFLPLLVLLVEESALCQGQKITRFTYGILMHKILSKNLKVTQMLYSAVIVILLRILLLQG</sequence>
<keyword evidence="4" id="KW-1185">Reference proteome</keyword>
<evidence type="ECO:0000256" key="2">
    <source>
        <dbReference type="SAM" id="SignalP"/>
    </source>
</evidence>
<keyword evidence="1" id="KW-0812">Transmembrane</keyword>
<gene>
    <name evidence="3" type="ORF">X975_19077</name>
</gene>
<protein>
    <submittedName>
        <fullName evidence="3">Uncharacterized protein</fullName>
    </submittedName>
</protein>